<dbReference type="Pfam" id="PF00431">
    <property type="entry name" value="CUB"/>
    <property type="match status" value="2"/>
</dbReference>
<evidence type="ECO:0000256" key="5">
    <source>
        <dbReference type="SAM" id="SignalP"/>
    </source>
</evidence>
<evidence type="ECO:0000256" key="2">
    <source>
        <dbReference type="ARBA" id="ARBA00023157"/>
    </source>
</evidence>
<gene>
    <name evidence="7" type="ORF">DPMN_036705</name>
</gene>
<protein>
    <recommendedName>
        <fullName evidence="6">CUB domain-containing protein</fullName>
    </recommendedName>
</protein>
<dbReference type="PANTHER" id="PTHR24251:SF37">
    <property type="entry name" value="CUB DOMAIN-CONTAINING PROTEIN"/>
    <property type="match status" value="1"/>
</dbReference>
<dbReference type="InterPro" id="IPR002172">
    <property type="entry name" value="LDrepeatLR_classA_rpt"/>
</dbReference>
<dbReference type="InterPro" id="IPR036055">
    <property type="entry name" value="LDL_receptor-like_sf"/>
</dbReference>
<evidence type="ECO:0000256" key="3">
    <source>
        <dbReference type="PROSITE-ProRule" id="PRU00059"/>
    </source>
</evidence>
<keyword evidence="8" id="KW-1185">Reference proteome</keyword>
<feature type="signal peptide" evidence="5">
    <location>
        <begin position="1"/>
        <end position="17"/>
    </location>
</feature>
<reference evidence="7" key="1">
    <citation type="journal article" date="2019" name="bioRxiv">
        <title>The Genome of the Zebra Mussel, Dreissena polymorpha: A Resource for Invasive Species Research.</title>
        <authorList>
            <person name="McCartney M.A."/>
            <person name="Auch B."/>
            <person name="Kono T."/>
            <person name="Mallez S."/>
            <person name="Zhang Y."/>
            <person name="Obille A."/>
            <person name="Becker A."/>
            <person name="Abrahante J.E."/>
            <person name="Garbe J."/>
            <person name="Badalamenti J.P."/>
            <person name="Herman A."/>
            <person name="Mangelson H."/>
            <person name="Liachko I."/>
            <person name="Sullivan S."/>
            <person name="Sone E.D."/>
            <person name="Koren S."/>
            <person name="Silverstein K.A.T."/>
            <person name="Beckman K.B."/>
            <person name="Gohl D.M."/>
        </authorList>
    </citation>
    <scope>NUCLEOTIDE SEQUENCE</scope>
    <source>
        <strain evidence="7">Duluth1</strain>
        <tissue evidence="7">Whole animal</tissue>
    </source>
</reference>
<dbReference type="CDD" id="cd00041">
    <property type="entry name" value="CUB"/>
    <property type="match status" value="2"/>
</dbReference>
<dbReference type="PRINTS" id="PR00261">
    <property type="entry name" value="LDLRECEPTOR"/>
</dbReference>
<dbReference type="SUPFAM" id="SSF57424">
    <property type="entry name" value="LDL receptor-like module"/>
    <property type="match status" value="2"/>
</dbReference>
<dbReference type="OrthoDB" id="6118973at2759"/>
<feature type="disulfide bond" evidence="4">
    <location>
        <begin position="199"/>
        <end position="211"/>
    </location>
</feature>
<name>A0A9D4M9X6_DREPO</name>
<feature type="disulfide bond" evidence="4">
    <location>
        <begin position="150"/>
        <end position="162"/>
    </location>
</feature>
<reference evidence="7" key="2">
    <citation type="submission" date="2020-11" db="EMBL/GenBank/DDBJ databases">
        <authorList>
            <person name="McCartney M.A."/>
            <person name="Auch B."/>
            <person name="Kono T."/>
            <person name="Mallez S."/>
            <person name="Becker A."/>
            <person name="Gohl D.M."/>
            <person name="Silverstein K.A.T."/>
            <person name="Koren S."/>
            <person name="Bechman K.B."/>
            <person name="Herman A."/>
            <person name="Abrahante J.E."/>
            <person name="Garbe J."/>
        </authorList>
    </citation>
    <scope>NUCLEOTIDE SEQUENCE</scope>
    <source>
        <strain evidence="7">Duluth1</strain>
        <tissue evidence="7">Whole animal</tissue>
    </source>
</reference>
<dbReference type="SMART" id="SM00192">
    <property type="entry name" value="LDLa"/>
    <property type="match status" value="2"/>
</dbReference>
<dbReference type="Pfam" id="PF00057">
    <property type="entry name" value="Ldl_recept_a"/>
    <property type="match status" value="2"/>
</dbReference>
<accession>A0A9D4M9X6</accession>
<sequence>MFVFALYGLLAVSGALPADRVDRAVECGSQLFLTTNFGQISSHGGFNNSHNYGKNMNCIWRVQAPEGQNVELVAKDFDVEADPSCGYDYVELFDGDSVNAPSLGKFCGSVFKPISSTQRYLTLIFVTDDNQQQTGFVFFYNFTTEVIHSCLDNQFACTNGRCISTTYKCDGDDDCLDDSDEQNCPAGGGSGTNGGSGACAADEFTCPDDSCIDRDWLCDGDDDCGDGADEKVTTCRTHSPVQAACGNTDLTGTAGTIKSPNYPSNYPNDVLCIYHIIADASTTSIHFKFDNSFDVEDDDTCQYDYIKITTDDANANKHGPFCGTTAPTPFNVPGNQAFVMFKADGSTVSKGFRVDWVAHGN</sequence>
<evidence type="ECO:0000313" key="8">
    <source>
        <dbReference type="Proteomes" id="UP000828390"/>
    </source>
</evidence>
<evidence type="ECO:0000256" key="1">
    <source>
        <dbReference type="ARBA" id="ARBA00022737"/>
    </source>
</evidence>
<evidence type="ECO:0000313" key="7">
    <source>
        <dbReference type="EMBL" id="KAH3873470.1"/>
    </source>
</evidence>
<dbReference type="PROSITE" id="PS01180">
    <property type="entry name" value="CUB"/>
    <property type="match status" value="2"/>
</dbReference>
<keyword evidence="1" id="KW-0677">Repeat</keyword>
<comment type="caution">
    <text evidence="4">Lacks conserved residue(s) required for the propagation of feature annotation.</text>
</comment>
<dbReference type="SUPFAM" id="SSF49854">
    <property type="entry name" value="Spermadhesin, CUB domain"/>
    <property type="match status" value="2"/>
</dbReference>
<dbReference type="FunFam" id="4.10.400.10:FF:000011">
    <property type="entry name" value="Low-density lipoprotein receptor-related protein 1"/>
    <property type="match status" value="1"/>
</dbReference>
<keyword evidence="5" id="KW-0732">Signal</keyword>
<dbReference type="Gene3D" id="2.60.120.290">
    <property type="entry name" value="Spermadhesin, CUB domain"/>
    <property type="match status" value="2"/>
</dbReference>
<dbReference type="PANTHER" id="PTHR24251">
    <property type="entry name" value="OVOCHYMASE-RELATED"/>
    <property type="match status" value="1"/>
</dbReference>
<comment type="caution">
    <text evidence="7">The sequence shown here is derived from an EMBL/GenBank/DDBJ whole genome shotgun (WGS) entry which is preliminary data.</text>
</comment>
<dbReference type="InterPro" id="IPR035914">
    <property type="entry name" value="Sperma_CUB_dom_sf"/>
</dbReference>
<feature type="domain" description="CUB" evidence="6">
    <location>
        <begin position="27"/>
        <end position="143"/>
    </location>
</feature>
<evidence type="ECO:0000259" key="6">
    <source>
        <dbReference type="PROSITE" id="PS01180"/>
    </source>
</evidence>
<feature type="chain" id="PRO_5038564612" description="CUB domain-containing protein" evidence="5">
    <location>
        <begin position="18"/>
        <end position="361"/>
    </location>
</feature>
<dbReference type="EMBL" id="JAIWYP010000002">
    <property type="protein sequence ID" value="KAH3873470.1"/>
    <property type="molecule type" value="Genomic_DNA"/>
</dbReference>
<feature type="domain" description="CUB" evidence="6">
    <location>
        <begin position="245"/>
        <end position="359"/>
    </location>
</feature>
<dbReference type="InterPro" id="IPR023415">
    <property type="entry name" value="LDLR_class-A_CS"/>
</dbReference>
<dbReference type="Proteomes" id="UP000828390">
    <property type="component" value="Unassembled WGS sequence"/>
</dbReference>
<evidence type="ECO:0000256" key="4">
    <source>
        <dbReference type="PROSITE-ProRule" id="PRU00124"/>
    </source>
</evidence>
<feature type="disulfide bond" evidence="3">
    <location>
        <begin position="245"/>
        <end position="272"/>
    </location>
</feature>
<feature type="disulfide bond" evidence="4">
    <location>
        <begin position="157"/>
        <end position="175"/>
    </location>
</feature>
<dbReference type="AlphaFoldDB" id="A0A9D4M9X6"/>
<dbReference type="FunFam" id="2.60.120.290:FF:000013">
    <property type="entry name" value="Membrane frizzled-related protein"/>
    <property type="match status" value="1"/>
</dbReference>
<proteinExistence type="predicted"/>
<dbReference type="Gene3D" id="4.10.400.10">
    <property type="entry name" value="Low-density Lipoprotein Receptor"/>
    <property type="match status" value="2"/>
</dbReference>
<dbReference type="CDD" id="cd00112">
    <property type="entry name" value="LDLa"/>
    <property type="match status" value="1"/>
</dbReference>
<dbReference type="PROSITE" id="PS50068">
    <property type="entry name" value="LDLRA_2"/>
    <property type="match status" value="2"/>
</dbReference>
<keyword evidence="2 4" id="KW-1015">Disulfide bond</keyword>
<organism evidence="7 8">
    <name type="scientific">Dreissena polymorpha</name>
    <name type="common">Zebra mussel</name>
    <name type="synonym">Mytilus polymorpha</name>
    <dbReference type="NCBI Taxonomy" id="45954"/>
    <lineage>
        <taxon>Eukaryota</taxon>
        <taxon>Metazoa</taxon>
        <taxon>Spiralia</taxon>
        <taxon>Lophotrochozoa</taxon>
        <taxon>Mollusca</taxon>
        <taxon>Bivalvia</taxon>
        <taxon>Autobranchia</taxon>
        <taxon>Heteroconchia</taxon>
        <taxon>Euheterodonta</taxon>
        <taxon>Imparidentia</taxon>
        <taxon>Neoheterodontei</taxon>
        <taxon>Myida</taxon>
        <taxon>Dreissenoidea</taxon>
        <taxon>Dreissenidae</taxon>
        <taxon>Dreissena</taxon>
    </lineage>
</organism>
<feature type="disulfide bond" evidence="4">
    <location>
        <begin position="169"/>
        <end position="184"/>
    </location>
</feature>
<dbReference type="SMART" id="SM00042">
    <property type="entry name" value="CUB"/>
    <property type="match status" value="2"/>
</dbReference>
<dbReference type="FunFam" id="2.60.120.290:FF:000005">
    <property type="entry name" value="Procollagen C-endopeptidase enhancer 1"/>
    <property type="match status" value="1"/>
</dbReference>
<feature type="disulfide bond" evidence="4">
    <location>
        <begin position="206"/>
        <end position="224"/>
    </location>
</feature>
<dbReference type="PROSITE" id="PS01209">
    <property type="entry name" value="LDLRA_1"/>
    <property type="match status" value="2"/>
</dbReference>
<dbReference type="InterPro" id="IPR000859">
    <property type="entry name" value="CUB_dom"/>
</dbReference>